<protein>
    <recommendedName>
        <fullName evidence="7">Non-structural maintenance of chromosomes element 4</fullName>
    </recommendedName>
</protein>
<dbReference type="OrthoDB" id="361242at2759"/>
<dbReference type="Pfam" id="PF15412">
    <property type="entry name" value="Nse4-Nse3_bdg"/>
    <property type="match status" value="1"/>
</dbReference>
<feature type="domain" description="Nse4/EID protein Nse3/MAGE-binding" evidence="10">
    <location>
        <begin position="74"/>
        <end position="135"/>
    </location>
</feature>
<evidence type="ECO:0000259" key="10">
    <source>
        <dbReference type="Pfam" id="PF15412"/>
    </source>
</evidence>
<evidence type="ECO:0000313" key="12">
    <source>
        <dbReference type="Proteomes" id="UP000002866"/>
    </source>
</evidence>
<dbReference type="KEGG" id="tbl:TBLA_0B07230"/>
<name>I2GZI9_HENB6</name>
<dbReference type="InterPro" id="IPR027786">
    <property type="entry name" value="Nse4/EID"/>
</dbReference>
<dbReference type="Pfam" id="PF08743">
    <property type="entry name" value="Nse4_C"/>
    <property type="match status" value="1"/>
</dbReference>
<keyword evidence="4 7" id="KW-0233">DNA recombination</keyword>
<keyword evidence="6 7" id="KW-0539">Nucleus</keyword>
<feature type="region of interest" description="Disordered" evidence="8">
    <location>
        <begin position="130"/>
        <end position="153"/>
    </location>
</feature>
<gene>
    <name evidence="11" type="primary">TBLA0B07230</name>
    <name evidence="11" type="ORF">TBLA_0B07230</name>
</gene>
<dbReference type="InterPro" id="IPR029225">
    <property type="entry name" value="Nse4_Nse3-bd"/>
</dbReference>
<comment type="function">
    <text evidence="7">Component of the SMC5-SMC6 complex, that promotes sister chromatid alignment after DNA damage and facilitates double-stranded DNA breaks (DSBs) repair via homologous recombination between sister chromatids.</text>
</comment>
<dbReference type="AlphaFoldDB" id="I2GZI9"/>
<feature type="domain" description="Non-structural maintenance of chromosome element 4 C-terminal" evidence="9">
    <location>
        <begin position="268"/>
        <end position="362"/>
    </location>
</feature>
<dbReference type="OMA" id="IFQMDMP"/>
<dbReference type="FunCoup" id="I2GZI9">
    <property type="interactions" value="29"/>
</dbReference>
<dbReference type="GO" id="GO:0019789">
    <property type="term" value="F:SUMO transferase activity"/>
    <property type="evidence" value="ECO:0007669"/>
    <property type="project" value="EnsemblFungi"/>
</dbReference>
<evidence type="ECO:0000256" key="8">
    <source>
        <dbReference type="SAM" id="MobiDB-lite"/>
    </source>
</evidence>
<dbReference type="Proteomes" id="UP000002866">
    <property type="component" value="Chromosome 2"/>
</dbReference>
<feature type="compositionally biased region" description="Low complexity" evidence="8">
    <location>
        <begin position="143"/>
        <end position="153"/>
    </location>
</feature>
<sequence length="374" mass="43443">MSKRQREDSDNLQEDKKEYGIIKEYRDLENDQSTKKVQITRTGDIKIAIEDLNKIENLFSRAKNSKNNSIFAYDAKALVNISEMAQISIKNWKMDVTGGMVNVNNIINGSKKYMLKDYFNANGIQEVVEDDSRSRNNEDDNNEMNITNNNNPIQSNTLQKTVLRSSYLDQFNKYDNFFQFNWYKLGGLYNELSRGVDSSDHLMGPLSLEQKKIRVNAGPRKRDAAVGAAITAEKVTKETLNVKQEKTTPEYVQRSYKILKKKMGFESISLFKFIIDPESFSKSIENLFYTSFLIKENRLVLEEDEDGMPTIRIKEEILSNTQERAIEIQNRNKAPQNHIIFQMDMPTWRKLIEKYDIKSSFLRSSKKSHKNLST</sequence>
<evidence type="ECO:0000256" key="7">
    <source>
        <dbReference type="RuleBase" id="RU365071"/>
    </source>
</evidence>
<dbReference type="eggNOG" id="KOG2866">
    <property type="taxonomic scope" value="Eukaryota"/>
</dbReference>
<dbReference type="GO" id="GO:0006281">
    <property type="term" value="P:DNA repair"/>
    <property type="evidence" value="ECO:0007669"/>
    <property type="project" value="UniProtKB-UniRule"/>
</dbReference>
<keyword evidence="5 7" id="KW-0234">DNA repair</keyword>
<proteinExistence type="inferred from homology"/>
<dbReference type="GeneID" id="14494494"/>
<accession>I2GZI9</accession>
<dbReference type="PANTHER" id="PTHR16140:SF0">
    <property type="entry name" value="NON-STRUCTURAL MAINTENANCE OF CHROMOSOMES ELEMENT 4"/>
    <property type="match status" value="1"/>
</dbReference>
<dbReference type="HOGENOM" id="CLU_041037_5_1_1"/>
<evidence type="ECO:0000256" key="5">
    <source>
        <dbReference type="ARBA" id="ARBA00023204"/>
    </source>
</evidence>
<evidence type="ECO:0000256" key="6">
    <source>
        <dbReference type="ARBA" id="ARBA00023242"/>
    </source>
</evidence>
<dbReference type="STRING" id="1071380.I2GZI9"/>
<evidence type="ECO:0000256" key="2">
    <source>
        <dbReference type="ARBA" id="ARBA00008997"/>
    </source>
</evidence>
<dbReference type="EMBL" id="HE806317">
    <property type="protein sequence ID" value="CCH59541.1"/>
    <property type="molecule type" value="Genomic_DNA"/>
</dbReference>
<evidence type="ECO:0000313" key="11">
    <source>
        <dbReference type="EMBL" id="CCH59541.1"/>
    </source>
</evidence>
<dbReference type="InParanoid" id="I2GZI9"/>
<organism evidence="11 12">
    <name type="scientific">Henningerozyma blattae (strain ATCC 34711 / CBS 6284 / DSM 70876 / NBRC 10599 / NRRL Y-10934 / UCD 77-7)</name>
    <name type="common">Yeast</name>
    <name type="synonym">Tetrapisispora blattae</name>
    <dbReference type="NCBI Taxonomy" id="1071380"/>
    <lineage>
        <taxon>Eukaryota</taxon>
        <taxon>Fungi</taxon>
        <taxon>Dikarya</taxon>
        <taxon>Ascomycota</taxon>
        <taxon>Saccharomycotina</taxon>
        <taxon>Saccharomycetes</taxon>
        <taxon>Saccharomycetales</taxon>
        <taxon>Saccharomycetaceae</taxon>
        <taxon>Henningerozyma</taxon>
    </lineage>
</organism>
<evidence type="ECO:0000256" key="3">
    <source>
        <dbReference type="ARBA" id="ARBA00022763"/>
    </source>
</evidence>
<evidence type="ECO:0000259" key="9">
    <source>
        <dbReference type="Pfam" id="PF08743"/>
    </source>
</evidence>
<dbReference type="GO" id="GO:0030915">
    <property type="term" value="C:Smc5-Smc6 complex"/>
    <property type="evidence" value="ECO:0007669"/>
    <property type="project" value="UniProtKB-UniRule"/>
</dbReference>
<comment type="subunit">
    <text evidence="7">Component of the SMC5-SMC6 complex.</text>
</comment>
<evidence type="ECO:0000256" key="1">
    <source>
        <dbReference type="ARBA" id="ARBA00004123"/>
    </source>
</evidence>
<comment type="subcellular location">
    <subcellularLocation>
        <location evidence="1 7">Nucleus</location>
    </subcellularLocation>
</comment>
<evidence type="ECO:0000256" key="4">
    <source>
        <dbReference type="ARBA" id="ARBA00023172"/>
    </source>
</evidence>
<dbReference type="PANTHER" id="PTHR16140">
    <property type="entry name" value="NON-STRUCTURAL MAINTENANCE OF CHROMOSOMES ELEMENT 4"/>
    <property type="match status" value="1"/>
</dbReference>
<comment type="similarity">
    <text evidence="2 7">Belongs to the NSE4 family.</text>
</comment>
<dbReference type="RefSeq" id="XP_004179060.1">
    <property type="nucleotide sequence ID" value="XM_004179012.1"/>
</dbReference>
<keyword evidence="3 7" id="KW-0227">DNA damage</keyword>
<dbReference type="GO" id="GO:0006310">
    <property type="term" value="P:DNA recombination"/>
    <property type="evidence" value="ECO:0007669"/>
    <property type="project" value="UniProtKB-UniRule"/>
</dbReference>
<keyword evidence="12" id="KW-1185">Reference proteome</keyword>
<dbReference type="GO" id="GO:0005634">
    <property type="term" value="C:nucleus"/>
    <property type="evidence" value="ECO:0007669"/>
    <property type="project" value="UniProtKB-SubCell"/>
</dbReference>
<reference evidence="11 12" key="1">
    <citation type="journal article" date="2011" name="Proc. Natl. Acad. Sci. U.S.A.">
        <title>Evolutionary erosion of yeast sex chromosomes by mating-type switching accidents.</title>
        <authorList>
            <person name="Gordon J.L."/>
            <person name="Armisen D."/>
            <person name="Proux-Wera E."/>
            <person name="Oheigeartaigh S.S."/>
            <person name="Byrne K.P."/>
            <person name="Wolfe K.H."/>
        </authorList>
    </citation>
    <scope>NUCLEOTIDE SEQUENCE [LARGE SCALE GENOMIC DNA]</scope>
    <source>
        <strain evidence="12">ATCC 34711 / CBS 6284 / DSM 70876 / NBRC 10599 / NRRL Y-10934 / UCD 77-7</strain>
    </source>
</reference>
<dbReference type="InterPro" id="IPR014854">
    <property type="entry name" value="Nse4_C"/>
</dbReference>